<comment type="similarity">
    <text evidence="1">Belongs to the ARG7 family.</text>
</comment>
<organism evidence="2 3">
    <name type="scientific">Mikania micrantha</name>
    <name type="common">bitter vine</name>
    <dbReference type="NCBI Taxonomy" id="192012"/>
    <lineage>
        <taxon>Eukaryota</taxon>
        <taxon>Viridiplantae</taxon>
        <taxon>Streptophyta</taxon>
        <taxon>Embryophyta</taxon>
        <taxon>Tracheophyta</taxon>
        <taxon>Spermatophyta</taxon>
        <taxon>Magnoliopsida</taxon>
        <taxon>eudicotyledons</taxon>
        <taxon>Gunneridae</taxon>
        <taxon>Pentapetalae</taxon>
        <taxon>asterids</taxon>
        <taxon>campanulids</taxon>
        <taxon>Asterales</taxon>
        <taxon>Asteraceae</taxon>
        <taxon>Asteroideae</taxon>
        <taxon>Heliantheae alliance</taxon>
        <taxon>Eupatorieae</taxon>
        <taxon>Mikania</taxon>
    </lineage>
</organism>
<keyword evidence="3" id="KW-1185">Reference proteome</keyword>
<reference evidence="2 3" key="1">
    <citation type="submission" date="2019-05" db="EMBL/GenBank/DDBJ databases">
        <title>Mikania micrantha, genome provides insights into the molecular mechanism of rapid growth.</title>
        <authorList>
            <person name="Liu B."/>
        </authorList>
    </citation>
    <scope>NUCLEOTIDE SEQUENCE [LARGE SCALE GENOMIC DNA]</scope>
    <source>
        <strain evidence="2">NLD-2019</strain>
        <tissue evidence="2">Leaf</tissue>
    </source>
</reference>
<dbReference type="PANTHER" id="PTHR31929">
    <property type="entry name" value="SAUR-LIKE AUXIN-RESPONSIVE PROTEIN FAMILY-RELATED"/>
    <property type="match status" value="1"/>
</dbReference>
<gene>
    <name evidence="2" type="ORF">E3N88_08596</name>
</gene>
<evidence type="ECO:0000313" key="3">
    <source>
        <dbReference type="Proteomes" id="UP000326396"/>
    </source>
</evidence>
<dbReference type="AlphaFoldDB" id="A0A5N6PGN0"/>
<proteinExistence type="inferred from homology"/>
<dbReference type="Proteomes" id="UP000326396">
    <property type="component" value="Linkage Group LG12"/>
</dbReference>
<accession>A0A5N6PGN0</accession>
<dbReference type="Pfam" id="PF02519">
    <property type="entry name" value="Auxin_inducible"/>
    <property type="match status" value="1"/>
</dbReference>
<dbReference type="OrthoDB" id="625231at2759"/>
<name>A0A5N6PGN0_9ASTR</name>
<dbReference type="EMBL" id="SZYD01000004">
    <property type="protein sequence ID" value="KAD6453890.1"/>
    <property type="molecule type" value="Genomic_DNA"/>
</dbReference>
<evidence type="ECO:0000313" key="2">
    <source>
        <dbReference type="EMBL" id="KAD6453890.1"/>
    </source>
</evidence>
<dbReference type="InterPro" id="IPR003676">
    <property type="entry name" value="SAUR_fam"/>
</dbReference>
<protein>
    <submittedName>
        <fullName evidence="2">Uncharacterized protein</fullName>
    </submittedName>
</protein>
<dbReference type="GO" id="GO:0009733">
    <property type="term" value="P:response to auxin"/>
    <property type="evidence" value="ECO:0007669"/>
    <property type="project" value="InterPro"/>
</dbReference>
<sequence length="172" mass="19372">MAIFLPRIIQAKRVLKRSISNGCSTSTSIDIPKGYFAVYVGEEEKRRFVVPISLLSQPAFQELLHLAEEEFGYNHSMGGLTIPCSEDIFSDIASRYARCLHIILLRYRHSQWQFCQKVHNQEMSPLTGAISGKLYTTLEAIDVETSPLTMVISTELASHIDVTIATCDFLED</sequence>
<evidence type="ECO:0000256" key="1">
    <source>
        <dbReference type="ARBA" id="ARBA00006974"/>
    </source>
</evidence>
<comment type="caution">
    <text evidence="2">The sequence shown here is derived from an EMBL/GenBank/DDBJ whole genome shotgun (WGS) entry which is preliminary data.</text>
</comment>